<dbReference type="PANTHER" id="PTHR42282:SF1">
    <property type="entry name" value="PANTOATE KINASE"/>
    <property type="match status" value="1"/>
</dbReference>
<organism evidence="3">
    <name type="scientific">Candidatus Methanophaga sp. ANME-1 ERB7</name>
    <dbReference type="NCBI Taxonomy" id="2759913"/>
    <lineage>
        <taxon>Archaea</taxon>
        <taxon>Methanobacteriati</taxon>
        <taxon>Methanobacteriota</taxon>
        <taxon>Stenosarchaea group</taxon>
        <taxon>Methanomicrobia</taxon>
        <taxon>Candidatus Methanophagales</taxon>
        <taxon>Candidatus Methanophagaceae</taxon>
        <taxon>Candidatus Methanophaga</taxon>
    </lineage>
</organism>
<keyword evidence="1 3" id="KW-0808">Transferase</keyword>
<dbReference type="Pfam" id="PF00288">
    <property type="entry name" value="GHMP_kinases_N"/>
    <property type="match status" value="1"/>
</dbReference>
<dbReference type="InterPro" id="IPR020568">
    <property type="entry name" value="Ribosomal_Su5_D2-typ_SF"/>
</dbReference>
<comment type="catalytic activity">
    <reaction evidence="1">
        <text>(R)-pantoate + ATP = (R)-4-phosphopantoate + ADP + H(+)</text>
        <dbReference type="Rhea" id="RHEA:28246"/>
        <dbReference type="ChEBI" id="CHEBI:15378"/>
        <dbReference type="ChEBI" id="CHEBI:15980"/>
        <dbReference type="ChEBI" id="CHEBI:30616"/>
        <dbReference type="ChEBI" id="CHEBI:61294"/>
        <dbReference type="ChEBI" id="CHEBI:456216"/>
        <dbReference type="EC" id="2.7.1.169"/>
    </reaction>
</comment>
<dbReference type="PIRSF" id="PIRSF016896">
    <property type="entry name" value="GHMP_arc_MJ0969"/>
    <property type="match status" value="1"/>
</dbReference>
<keyword evidence="1 3" id="KW-0418">Kinase</keyword>
<dbReference type="AlphaFoldDB" id="A0A7G9Z9C1"/>
<keyword evidence="1" id="KW-0067">ATP-binding</keyword>
<protein>
    <recommendedName>
        <fullName evidence="1">Pantoate kinase</fullName>
        <shortName evidence="1">PoK</shortName>
        <ecNumber evidence="1">2.7.1.169</ecNumber>
    </recommendedName>
</protein>
<name>A0A7G9Z9C1_9EURY</name>
<dbReference type="InterPro" id="IPR014721">
    <property type="entry name" value="Ribsml_uS5_D2-typ_fold_subgr"/>
</dbReference>
<comment type="function">
    <text evidence="1">Phosphorylates (R)-pantoate to form (R)-4-phosphopantoate in the CoA biosynthesis pathway.</text>
</comment>
<feature type="domain" description="GHMP kinase N-terminal" evidence="2">
    <location>
        <begin position="84"/>
        <end position="155"/>
    </location>
</feature>
<dbReference type="SUPFAM" id="SSF54211">
    <property type="entry name" value="Ribosomal protein S5 domain 2-like"/>
    <property type="match status" value="1"/>
</dbReference>
<dbReference type="GO" id="GO:0016301">
    <property type="term" value="F:kinase activity"/>
    <property type="evidence" value="ECO:0007669"/>
    <property type="project" value="UniProtKB-UniRule"/>
</dbReference>
<dbReference type="GO" id="GO:0015937">
    <property type="term" value="P:coenzyme A biosynthetic process"/>
    <property type="evidence" value="ECO:0007669"/>
    <property type="project" value="UniProtKB-UniRule"/>
</dbReference>
<dbReference type="InterPro" id="IPR012043">
    <property type="entry name" value="PoK"/>
</dbReference>
<dbReference type="GO" id="GO:0005524">
    <property type="term" value="F:ATP binding"/>
    <property type="evidence" value="ECO:0007669"/>
    <property type="project" value="UniProtKB-KW"/>
</dbReference>
<dbReference type="InterPro" id="IPR006204">
    <property type="entry name" value="GHMP_kinase_N_dom"/>
</dbReference>
<proteinExistence type="inferred from homology"/>
<dbReference type="UniPathway" id="UPA00241"/>
<comment type="pathway">
    <text evidence="1">Cofactor biosynthesis; coenzyme A biosynthesis.</text>
</comment>
<dbReference type="PANTHER" id="PTHR42282">
    <property type="entry name" value="PANTOATE KINASE-RELATED"/>
    <property type="match status" value="1"/>
</dbReference>
<accession>A0A7G9Z9C1</accession>
<dbReference type="EMBL" id="MT631670">
    <property type="protein sequence ID" value="QNO56855.1"/>
    <property type="molecule type" value="Genomic_DNA"/>
</dbReference>
<evidence type="ECO:0000259" key="2">
    <source>
        <dbReference type="Pfam" id="PF00288"/>
    </source>
</evidence>
<evidence type="ECO:0000256" key="1">
    <source>
        <dbReference type="HAMAP-Rule" id="MF_02223"/>
    </source>
</evidence>
<keyword evidence="1" id="KW-0547">Nucleotide-binding</keyword>
<comment type="similarity">
    <text evidence="1">Belongs to the GHMP kinase family. PoK subfamily.</text>
</comment>
<keyword evidence="1" id="KW-0173">Coenzyme A biosynthesis</keyword>
<dbReference type="Gene3D" id="3.30.230.10">
    <property type="match status" value="1"/>
</dbReference>
<sequence>MKNRGSFDNAFKKGFVKAYSPSHISGFFEICDNKNPLYKGSVGCGLVLDSGCVTDVSLTNQVKIEINGIEEDANTSKYVLDNLAGESKITVSTDFEVPIGCGFGASGAGALSTAIALNELLSLNMTLNEVVQIAHRAEVENNTGLGDVIAEAYGGIVIRKKPGPPGIGVIDGIPLREEKISYVVLGKKLTKTILEEGDAEMKRRINGYGREALKELMRKPTLEHFMLVSRNFSLQIEIISDKCRDAIEAVAAEGKVASVAMLGDTVFVIGNSEALKAFGEVKESKLSNSGAKII</sequence>
<evidence type="ECO:0000313" key="3">
    <source>
        <dbReference type="EMBL" id="QNO56855.1"/>
    </source>
</evidence>
<dbReference type="EC" id="2.7.1.169" evidence="1"/>
<gene>
    <name evidence="3" type="ORF">IPLBMFHP_00041</name>
</gene>
<dbReference type="HAMAP" id="MF_02223">
    <property type="entry name" value="Pantoate_kinase"/>
    <property type="match status" value="1"/>
</dbReference>
<reference evidence="3" key="1">
    <citation type="submission" date="2020-06" db="EMBL/GenBank/DDBJ databases">
        <title>Unique genomic features of the anaerobic methanotrophic archaea.</title>
        <authorList>
            <person name="Chadwick G.L."/>
            <person name="Skennerton C.T."/>
            <person name="Laso-Perez R."/>
            <person name="Leu A.O."/>
            <person name="Speth D.R."/>
            <person name="Yu H."/>
            <person name="Morgan-Lang C."/>
            <person name="Hatzenpichler R."/>
            <person name="Goudeau D."/>
            <person name="Malmstrom R."/>
            <person name="Brazelton W.J."/>
            <person name="Woyke T."/>
            <person name="Hallam S.J."/>
            <person name="Tyson G.W."/>
            <person name="Wegener G."/>
            <person name="Boetius A."/>
            <person name="Orphan V."/>
        </authorList>
    </citation>
    <scope>NUCLEOTIDE SEQUENCE</scope>
</reference>